<accession>X1R685</accession>
<dbReference type="AlphaFoldDB" id="X1R685"/>
<evidence type="ECO:0000313" key="1">
    <source>
        <dbReference type="EMBL" id="GAI76262.1"/>
    </source>
</evidence>
<protein>
    <submittedName>
        <fullName evidence="1">Uncharacterized protein</fullName>
    </submittedName>
</protein>
<name>X1R685_9ZZZZ</name>
<reference evidence="1" key="1">
    <citation type="journal article" date="2014" name="Front. Microbiol.">
        <title>High frequency of phylogenetically diverse reductive dehalogenase-homologous genes in deep subseafloor sedimentary metagenomes.</title>
        <authorList>
            <person name="Kawai M."/>
            <person name="Futagami T."/>
            <person name="Toyoda A."/>
            <person name="Takaki Y."/>
            <person name="Nishi S."/>
            <person name="Hori S."/>
            <person name="Arai W."/>
            <person name="Tsubouchi T."/>
            <person name="Morono Y."/>
            <person name="Uchiyama I."/>
            <person name="Ito T."/>
            <person name="Fujiyama A."/>
            <person name="Inagaki F."/>
            <person name="Takami H."/>
        </authorList>
    </citation>
    <scope>NUCLEOTIDE SEQUENCE</scope>
    <source>
        <strain evidence="1">Expedition CK06-06</strain>
    </source>
</reference>
<gene>
    <name evidence="1" type="ORF">S12H4_25659</name>
</gene>
<proteinExistence type="predicted"/>
<organism evidence="1">
    <name type="scientific">marine sediment metagenome</name>
    <dbReference type="NCBI Taxonomy" id="412755"/>
    <lineage>
        <taxon>unclassified sequences</taxon>
        <taxon>metagenomes</taxon>
        <taxon>ecological metagenomes</taxon>
    </lineage>
</organism>
<dbReference type="EMBL" id="BARW01014483">
    <property type="protein sequence ID" value="GAI76262.1"/>
    <property type="molecule type" value="Genomic_DNA"/>
</dbReference>
<comment type="caution">
    <text evidence="1">The sequence shown here is derived from an EMBL/GenBank/DDBJ whole genome shotgun (WGS) entry which is preliminary data.</text>
</comment>
<sequence>MKRLIIEKIEATPSWEIALSELSKLSEYKPVTPEEIKHFYIELSFILREYYEGMYEFPALESTTNETVSHLRKRKELKPFLVKTHDFLTRSDLVKFAKYIPPSVDNEKEIGMIRDIVEKTKKEEEEEINV</sequence>